<organism evidence="3 4">
    <name type="scientific">Pararhodobacter marinus</name>
    <dbReference type="NCBI Taxonomy" id="2184063"/>
    <lineage>
        <taxon>Bacteria</taxon>
        <taxon>Pseudomonadati</taxon>
        <taxon>Pseudomonadota</taxon>
        <taxon>Alphaproteobacteria</taxon>
        <taxon>Rhodobacterales</taxon>
        <taxon>Paracoccaceae</taxon>
        <taxon>Pararhodobacter</taxon>
    </lineage>
</organism>
<evidence type="ECO:0000256" key="1">
    <source>
        <dbReference type="SAM" id="MobiDB-lite"/>
    </source>
</evidence>
<gene>
    <name evidence="3" type="ORF">C4N9_16230</name>
</gene>
<evidence type="ECO:0000313" key="3">
    <source>
        <dbReference type="EMBL" id="PWE27583.1"/>
    </source>
</evidence>
<dbReference type="AlphaFoldDB" id="A0A2U2C6V1"/>
<evidence type="ECO:0000313" key="4">
    <source>
        <dbReference type="Proteomes" id="UP000244940"/>
    </source>
</evidence>
<dbReference type="GO" id="GO:0019433">
    <property type="term" value="P:triglyceride catabolic process"/>
    <property type="evidence" value="ECO:0007669"/>
    <property type="project" value="TreeGrafter"/>
</dbReference>
<evidence type="ECO:0000259" key="2">
    <source>
        <dbReference type="Pfam" id="PF07859"/>
    </source>
</evidence>
<dbReference type="InterPro" id="IPR029058">
    <property type="entry name" value="AB_hydrolase_fold"/>
</dbReference>
<feature type="region of interest" description="Disordered" evidence="1">
    <location>
        <begin position="1"/>
        <end position="46"/>
    </location>
</feature>
<dbReference type="GO" id="GO:0004806">
    <property type="term" value="F:triacylglycerol lipase activity"/>
    <property type="evidence" value="ECO:0007669"/>
    <property type="project" value="TreeGrafter"/>
</dbReference>
<sequence>MAPRAGRDDGPGRCHPRRAQSLPRPRGLAAADGSAHRGDPQDPGQSRLSTALPEFALSQAERLELAAQLRGSNLVETKLTPALEADLDLCTAEERFIPTRAGDTRVVIVTPKSPARAPRPLFLNIHGGGFVRGYQRRDTVFCAHLASQLDAVVVDLDYRLAPEHPFPTALHEGYDIARWAVANAGALGADPKRFALGGHSAGGNLTAAICLMARDSGDFTPLGQLMSYPFLDGITPAEDKLEPHSIFPPARLRAFSACYAGVEENLYNPLLSPILASDEALTGLPPALILTAGLDPLRFEARKYAARLIAQGNDVTVRQYADADHGFLIACHTRFAEARTEIVRWLSALFTDCVS</sequence>
<reference evidence="3 4" key="1">
    <citation type="submission" date="2018-05" db="EMBL/GenBank/DDBJ databases">
        <title>Pararhodobacter marina sp. nov., isolated from deep-sea water of the Indian Ocean.</title>
        <authorList>
            <person name="Lai Q.Sr."/>
            <person name="Liu X."/>
            <person name="Shao Z."/>
        </authorList>
    </citation>
    <scope>NUCLEOTIDE SEQUENCE [LARGE SCALE GENOMIC DNA]</scope>
    <source>
        <strain evidence="3 4">CIC4N-9</strain>
    </source>
</reference>
<keyword evidence="4" id="KW-1185">Reference proteome</keyword>
<keyword evidence="3" id="KW-0378">Hydrolase</keyword>
<dbReference type="Pfam" id="PF07859">
    <property type="entry name" value="Abhydrolase_3"/>
    <property type="match status" value="1"/>
</dbReference>
<protein>
    <submittedName>
        <fullName evidence="3">Alpha/beta hydrolase</fullName>
    </submittedName>
</protein>
<feature type="compositionally biased region" description="Basic and acidic residues" evidence="1">
    <location>
        <begin position="1"/>
        <end position="12"/>
    </location>
</feature>
<dbReference type="Gene3D" id="3.40.50.1820">
    <property type="entry name" value="alpha/beta hydrolase"/>
    <property type="match status" value="1"/>
</dbReference>
<proteinExistence type="predicted"/>
<dbReference type="EMBL" id="QEYD01000010">
    <property type="protein sequence ID" value="PWE27583.1"/>
    <property type="molecule type" value="Genomic_DNA"/>
</dbReference>
<comment type="caution">
    <text evidence="3">The sequence shown here is derived from an EMBL/GenBank/DDBJ whole genome shotgun (WGS) entry which is preliminary data.</text>
</comment>
<accession>A0A2U2C6V1</accession>
<dbReference type="InterPro" id="IPR013094">
    <property type="entry name" value="AB_hydrolase_3"/>
</dbReference>
<dbReference type="SUPFAM" id="SSF53474">
    <property type="entry name" value="alpha/beta-Hydrolases"/>
    <property type="match status" value="1"/>
</dbReference>
<name>A0A2U2C6V1_9RHOB</name>
<dbReference type="GO" id="GO:0005829">
    <property type="term" value="C:cytosol"/>
    <property type="evidence" value="ECO:0007669"/>
    <property type="project" value="TreeGrafter"/>
</dbReference>
<dbReference type="PANTHER" id="PTHR23025">
    <property type="entry name" value="TRIACYLGLYCEROL LIPASE"/>
    <property type="match status" value="1"/>
</dbReference>
<dbReference type="Proteomes" id="UP000244940">
    <property type="component" value="Unassembled WGS sequence"/>
</dbReference>
<dbReference type="OrthoDB" id="9806180at2"/>
<dbReference type="PANTHER" id="PTHR23025:SF4">
    <property type="entry name" value="ALPHA_BETA HYDROLASE FOLD-3 DOMAIN-CONTAINING PROTEIN"/>
    <property type="match status" value="1"/>
</dbReference>
<dbReference type="GO" id="GO:0004771">
    <property type="term" value="F:sterol ester esterase activity"/>
    <property type="evidence" value="ECO:0007669"/>
    <property type="project" value="TreeGrafter"/>
</dbReference>
<feature type="domain" description="Alpha/beta hydrolase fold-3" evidence="2">
    <location>
        <begin position="123"/>
        <end position="328"/>
    </location>
</feature>